<evidence type="ECO:0000313" key="5">
    <source>
        <dbReference type="EMBL" id="GGI91953.1"/>
    </source>
</evidence>
<dbReference type="GO" id="GO:0000160">
    <property type="term" value="P:phosphorelay signal transduction system"/>
    <property type="evidence" value="ECO:0007669"/>
    <property type="project" value="InterPro"/>
</dbReference>
<dbReference type="Pfam" id="PF00486">
    <property type="entry name" value="Trans_reg_C"/>
    <property type="match status" value="1"/>
</dbReference>
<sequence>MQIGSCWFDASQQELRNQASNQDWKMAPYESEVLSQLVQHRGQVVSNQALQIAIEQHGETEASLLAIIQKIRSFLGKEHDSLIETVSDQGFLLHRKTSSNQQSLLDRPKRMIPYGRYFAISALTLAIVALMYNAIGHADFFQPHFQHEVVTQQGKRVVLHWYATDEQEAQLQEQVNGVAKVLQSCRIVPWTSILLAMSHDQHIASVLLKSEMKESEHYKNIKVMLDEPGLSFFNKEWAEEVGACE</sequence>
<dbReference type="PROSITE" id="PS51755">
    <property type="entry name" value="OMPR_PHOB"/>
    <property type="match status" value="1"/>
</dbReference>
<accession>A0A917JYA3</accession>
<reference evidence="5" key="2">
    <citation type="submission" date="2020-09" db="EMBL/GenBank/DDBJ databases">
        <authorList>
            <person name="Sun Q."/>
            <person name="Ohkuma M."/>
        </authorList>
    </citation>
    <scope>NUCLEOTIDE SEQUENCE</scope>
    <source>
        <strain evidence="5">JCM 30804</strain>
    </source>
</reference>
<feature type="domain" description="OmpR/PhoB-type" evidence="4">
    <location>
        <begin position="1"/>
        <end position="95"/>
    </location>
</feature>
<dbReference type="AlphaFoldDB" id="A0A917JYA3"/>
<proteinExistence type="predicted"/>
<dbReference type="SUPFAM" id="SSF46894">
    <property type="entry name" value="C-terminal effector domain of the bipartite response regulators"/>
    <property type="match status" value="1"/>
</dbReference>
<reference evidence="5" key="1">
    <citation type="journal article" date="2014" name="Int. J. Syst. Evol. Microbiol.">
        <title>Complete genome sequence of Corynebacterium casei LMG S-19264T (=DSM 44701T), isolated from a smear-ripened cheese.</title>
        <authorList>
            <consortium name="US DOE Joint Genome Institute (JGI-PGF)"/>
            <person name="Walter F."/>
            <person name="Albersmeier A."/>
            <person name="Kalinowski J."/>
            <person name="Ruckert C."/>
        </authorList>
    </citation>
    <scope>NUCLEOTIDE SEQUENCE</scope>
    <source>
        <strain evidence="5">JCM 30804</strain>
    </source>
</reference>
<keyword evidence="3" id="KW-0812">Transmembrane</keyword>
<dbReference type="InterPro" id="IPR036388">
    <property type="entry name" value="WH-like_DNA-bd_sf"/>
</dbReference>
<keyword evidence="3" id="KW-0472">Membrane</keyword>
<protein>
    <submittedName>
        <fullName evidence="5">CadC family transcriptional regulator</fullName>
    </submittedName>
</protein>
<organism evidence="5 6">
    <name type="scientific">Shewanella gelidii</name>
    <dbReference type="NCBI Taxonomy" id="1642821"/>
    <lineage>
        <taxon>Bacteria</taxon>
        <taxon>Pseudomonadati</taxon>
        <taxon>Pseudomonadota</taxon>
        <taxon>Gammaproteobacteria</taxon>
        <taxon>Alteromonadales</taxon>
        <taxon>Shewanellaceae</taxon>
        <taxon>Shewanella</taxon>
    </lineage>
</organism>
<evidence type="ECO:0000256" key="3">
    <source>
        <dbReference type="SAM" id="Phobius"/>
    </source>
</evidence>
<evidence type="ECO:0000313" key="6">
    <source>
        <dbReference type="Proteomes" id="UP000613743"/>
    </source>
</evidence>
<evidence type="ECO:0000256" key="2">
    <source>
        <dbReference type="PROSITE-ProRule" id="PRU01091"/>
    </source>
</evidence>
<keyword evidence="6" id="KW-1185">Reference proteome</keyword>
<dbReference type="GO" id="GO:0003677">
    <property type="term" value="F:DNA binding"/>
    <property type="evidence" value="ECO:0007669"/>
    <property type="project" value="UniProtKB-UniRule"/>
</dbReference>
<dbReference type="RefSeq" id="WP_188922741.1">
    <property type="nucleotide sequence ID" value="NZ_BMPZ01000013.1"/>
</dbReference>
<feature type="transmembrane region" description="Helical" evidence="3">
    <location>
        <begin position="117"/>
        <end position="135"/>
    </location>
</feature>
<keyword evidence="1 2" id="KW-0238">DNA-binding</keyword>
<dbReference type="EMBL" id="BMPZ01000013">
    <property type="protein sequence ID" value="GGI91953.1"/>
    <property type="molecule type" value="Genomic_DNA"/>
</dbReference>
<dbReference type="Gene3D" id="1.10.10.10">
    <property type="entry name" value="Winged helix-like DNA-binding domain superfamily/Winged helix DNA-binding domain"/>
    <property type="match status" value="1"/>
</dbReference>
<dbReference type="InterPro" id="IPR016032">
    <property type="entry name" value="Sig_transdc_resp-reg_C-effctor"/>
</dbReference>
<comment type="caution">
    <text evidence="5">The sequence shown here is derived from an EMBL/GenBank/DDBJ whole genome shotgun (WGS) entry which is preliminary data.</text>
</comment>
<feature type="DNA-binding region" description="OmpR/PhoB-type" evidence="2">
    <location>
        <begin position="1"/>
        <end position="95"/>
    </location>
</feature>
<dbReference type="GO" id="GO:0006355">
    <property type="term" value="P:regulation of DNA-templated transcription"/>
    <property type="evidence" value="ECO:0007669"/>
    <property type="project" value="InterPro"/>
</dbReference>
<keyword evidence="3" id="KW-1133">Transmembrane helix</keyword>
<dbReference type="InterPro" id="IPR001867">
    <property type="entry name" value="OmpR/PhoB-type_DNA-bd"/>
</dbReference>
<gene>
    <name evidence="5" type="ORF">GCM10009332_31550</name>
</gene>
<dbReference type="Proteomes" id="UP000613743">
    <property type="component" value="Unassembled WGS sequence"/>
</dbReference>
<evidence type="ECO:0000256" key="1">
    <source>
        <dbReference type="ARBA" id="ARBA00023125"/>
    </source>
</evidence>
<evidence type="ECO:0000259" key="4">
    <source>
        <dbReference type="PROSITE" id="PS51755"/>
    </source>
</evidence>
<name>A0A917JYA3_9GAMM</name>